<dbReference type="InterPro" id="IPR044742">
    <property type="entry name" value="DEAD/DEAH_RhlB"/>
</dbReference>
<evidence type="ECO:0000256" key="2">
    <source>
        <dbReference type="ARBA" id="ARBA00022801"/>
    </source>
</evidence>
<evidence type="ECO:0000259" key="7">
    <source>
        <dbReference type="PROSITE" id="PS51194"/>
    </source>
</evidence>
<evidence type="ECO:0000256" key="4">
    <source>
        <dbReference type="ARBA" id="ARBA00022840"/>
    </source>
</evidence>
<dbReference type="InterPro" id="IPR027417">
    <property type="entry name" value="P-loop_NTPase"/>
</dbReference>
<organism evidence="8 10">
    <name type="scientific">Volvox reticuliferus</name>
    <dbReference type="NCBI Taxonomy" id="1737510"/>
    <lineage>
        <taxon>Eukaryota</taxon>
        <taxon>Viridiplantae</taxon>
        <taxon>Chlorophyta</taxon>
        <taxon>core chlorophytes</taxon>
        <taxon>Chlorophyceae</taxon>
        <taxon>CS clade</taxon>
        <taxon>Chlamydomonadales</taxon>
        <taxon>Volvocaceae</taxon>
        <taxon>Volvox</taxon>
    </lineage>
</organism>
<evidence type="ECO:0000256" key="1">
    <source>
        <dbReference type="ARBA" id="ARBA00022741"/>
    </source>
</evidence>
<evidence type="ECO:0000313" key="8">
    <source>
        <dbReference type="EMBL" id="GIL82907.1"/>
    </source>
</evidence>
<reference evidence="8" key="1">
    <citation type="journal article" date="2021" name="Proc. Natl. Acad. Sci. U.S.A.">
        <title>Three genomes in the algal genus Volvox reveal the fate of a haploid sex-determining region after a transition to homothallism.</title>
        <authorList>
            <person name="Yamamoto K."/>
            <person name="Hamaji T."/>
            <person name="Kawai-Toyooka H."/>
            <person name="Matsuzaki R."/>
            <person name="Takahashi F."/>
            <person name="Nishimura Y."/>
            <person name="Kawachi M."/>
            <person name="Noguchi H."/>
            <person name="Minakuchi Y."/>
            <person name="Umen J.G."/>
            <person name="Toyoda A."/>
            <person name="Nozaki H."/>
        </authorList>
    </citation>
    <scope>NUCLEOTIDE SEQUENCE</scope>
    <source>
        <strain evidence="9">NIES-3785</strain>
        <strain evidence="8">NIES-3786</strain>
    </source>
</reference>
<evidence type="ECO:0000256" key="3">
    <source>
        <dbReference type="ARBA" id="ARBA00022806"/>
    </source>
</evidence>
<keyword evidence="2" id="KW-0378">Hydrolase</keyword>
<dbReference type="PROSITE" id="PS51192">
    <property type="entry name" value="HELICASE_ATP_BIND_1"/>
    <property type="match status" value="1"/>
</dbReference>
<dbReference type="Gene3D" id="3.40.50.300">
    <property type="entry name" value="P-loop containing nucleotide triphosphate hydrolases"/>
    <property type="match status" value="2"/>
</dbReference>
<feature type="domain" description="Helicase ATP-binding" evidence="6">
    <location>
        <begin position="103"/>
        <end position="320"/>
    </location>
</feature>
<dbReference type="InterPro" id="IPR014001">
    <property type="entry name" value="Helicase_ATP-bd"/>
</dbReference>
<keyword evidence="4" id="KW-0067">ATP-binding</keyword>
<evidence type="ECO:0000256" key="5">
    <source>
        <dbReference type="SAM" id="MobiDB-lite"/>
    </source>
</evidence>
<comment type="caution">
    <text evidence="8">The sequence shown here is derived from an EMBL/GenBank/DDBJ whole genome shotgun (WGS) entry which is preliminary data.</text>
</comment>
<dbReference type="CDD" id="cd18787">
    <property type="entry name" value="SF2_C_DEAD"/>
    <property type="match status" value="1"/>
</dbReference>
<feature type="compositionally biased region" description="Basic and acidic residues" evidence="5">
    <location>
        <begin position="600"/>
        <end position="610"/>
    </location>
</feature>
<dbReference type="InterPro" id="IPR011545">
    <property type="entry name" value="DEAD/DEAH_box_helicase_dom"/>
</dbReference>
<dbReference type="EMBL" id="BNCP01000025">
    <property type="protein sequence ID" value="GIL82907.1"/>
    <property type="molecule type" value="Genomic_DNA"/>
</dbReference>
<feature type="compositionally biased region" description="Low complexity" evidence="5">
    <location>
        <begin position="660"/>
        <end position="676"/>
    </location>
</feature>
<dbReference type="Pfam" id="PF00271">
    <property type="entry name" value="Helicase_C"/>
    <property type="match status" value="1"/>
</dbReference>
<keyword evidence="3" id="KW-0347">Helicase</keyword>
<feature type="compositionally biased region" description="Basic and acidic residues" evidence="5">
    <location>
        <begin position="817"/>
        <end position="839"/>
    </location>
</feature>
<feature type="compositionally biased region" description="Acidic residues" evidence="5">
    <location>
        <begin position="680"/>
        <end position="689"/>
    </location>
</feature>
<sequence length="851" mass="89642">MKATTIPKQKLMISLQHFRMSAASGSHCRMRGPNIQTMAVASPPTGAAATNVVKELAVARQANSAVPSTAPSAFLALGVDPMLAAALPSIDVMRPSPIQTAALPTVLSGANCAIQSYTGSGKTLSYLLPALTLALRRAEKLAADPATPRRGGVPDVPVQVLVVAPSQELAMQIVRVAKSLMPHDVGRYAVQQVIGGANPKRQAEALAMVPGPLIVVGTPGRLAEMIRSGSLRLHHCGLMVLDEADQLLASAFAEDINHINEHCGKRVSIVRPGDTSTAGGSSIAGGALASVRRQTVLVSATLTPSVLNRAARWCPEPQFVSAGAVPGVMAAGQAAEGGGKNPSWGWGVRGWDGPASDFAPKIRGSAGGVESDELIPTMPPQLAHYYIVVEPRHKVDALRRAIHALKVQRALVFMNFQQRLQDAQFKLQARGMKAAALHGELPRLARANLLNDFRRGRLRALVVSDVAARGIDVPSCDAVFHLELPSSAAHYAHRAGRTGRLSAALAAQAAAEAATAAAAAAAQLEVSDTAQAAQPLPPMRPSAKDEFIEQAAGTVVTIVSPSERFVVDKLAAQLGVPLLEAHVSHGQLRLGPPPGGYSFQKDDESDRTEDTNSSGQTPRQRERKAEGSGASEAGRRDAGAEASTSGRASSALVPAPSSHSTPVAAKVASKKAASTPSKDDEYDIIVDEDDNIILEEDDEDDDADYEILDEDLQAFKRLRPSEIRKLGAGVTTAATGVGATGIKLKAQRMQRVLPPGLEPGRSGGRDNRGTTQTVAGKDQVPAALSARQAGQLGEKKTGQDLGPEESSSRRFAVSRTELMRELHRELEELRTEKDREKQGARWRGGKGAKSL</sequence>
<dbReference type="EMBL" id="BNCQ01000014">
    <property type="protein sequence ID" value="GIM03744.1"/>
    <property type="molecule type" value="Genomic_DNA"/>
</dbReference>
<dbReference type="SMART" id="SM00487">
    <property type="entry name" value="DEXDc"/>
    <property type="match status" value="1"/>
</dbReference>
<name>A0A8J4CKQ5_9CHLO</name>
<feature type="region of interest" description="Disordered" evidence="5">
    <location>
        <begin position="746"/>
        <end position="851"/>
    </location>
</feature>
<dbReference type="PANTHER" id="PTHR47963">
    <property type="entry name" value="DEAD-BOX ATP-DEPENDENT RNA HELICASE 47, MITOCHONDRIAL"/>
    <property type="match status" value="1"/>
</dbReference>
<dbReference type="InterPro" id="IPR050547">
    <property type="entry name" value="DEAD_box_RNA_helicases"/>
</dbReference>
<dbReference type="PANTHER" id="PTHR47963:SF3">
    <property type="entry name" value="DEAD-BOX ATP-DEPENDENT RNA HELICASE 47, MITOCHONDRIAL"/>
    <property type="match status" value="1"/>
</dbReference>
<dbReference type="OrthoDB" id="10256233at2759"/>
<protein>
    <submittedName>
        <fullName evidence="8">Uncharacterized protein</fullName>
    </submittedName>
</protein>
<evidence type="ECO:0000313" key="10">
    <source>
        <dbReference type="Proteomes" id="UP000747110"/>
    </source>
</evidence>
<evidence type="ECO:0000259" key="6">
    <source>
        <dbReference type="PROSITE" id="PS51192"/>
    </source>
</evidence>
<feature type="region of interest" description="Disordered" evidence="5">
    <location>
        <begin position="586"/>
        <end position="689"/>
    </location>
</feature>
<dbReference type="AlphaFoldDB" id="A0A8J4CKQ5"/>
<dbReference type="Pfam" id="PF00270">
    <property type="entry name" value="DEAD"/>
    <property type="match status" value="1"/>
</dbReference>
<accession>A0A8J4CKQ5</accession>
<dbReference type="PROSITE" id="PS51194">
    <property type="entry name" value="HELICASE_CTER"/>
    <property type="match status" value="1"/>
</dbReference>
<keyword evidence="1" id="KW-0547">Nucleotide-binding</keyword>
<dbReference type="GO" id="GO:0003724">
    <property type="term" value="F:RNA helicase activity"/>
    <property type="evidence" value="ECO:0007669"/>
    <property type="project" value="TreeGrafter"/>
</dbReference>
<dbReference type="Proteomes" id="UP000747110">
    <property type="component" value="Unassembled WGS sequence"/>
</dbReference>
<dbReference type="Proteomes" id="UP000722791">
    <property type="component" value="Unassembled WGS sequence"/>
</dbReference>
<gene>
    <name evidence="8" type="ORF">Vretifemale_11810</name>
    <name evidence="9" type="ORF">Vretimale_8409</name>
</gene>
<feature type="domain" description="Helicase C-terminal" evidence="7">
    <location>
        <begin position="381"/>
        <end position="544"/>
    </location>
</feature>
<dbReference type="GO" id="GO:0016787">
    <property type="term" value="F:hydrolase activity"/>
    <property type="evidence" value="ECO:0007669"/>
    <property type="project" value="UniProtKB-KW"/>
</dbReference>
<dbReference type="CDD" id="cd00268">
    <property type="entry name" value="DEADc"/>
    <property type="match status" value="1"/>
</dbReference>
<dbReference type="SMART" id="SM00490">
    <property type="entry name" value="HELICc"/>
    <property type="match status" value="1"/>
</dbReference>
<proteinExistence type="predicted"/>
<dbReference type="SUPFAM" id="SSF52540">
    <property type="entry name" value="P-loop containing nucleoside triphosphate hydrolases"/>
    <property type="match status" value="1"/>
</dbReference>
<dbReference type="InterPro" id="IPR001650">
    <property type="entry name" value="Helicase_C-like"/>
</dbReference>
<dbReference type="GO" id="GO:0003723">
    <property type="term" value="F:RNA binding"/>
    <property type="evidence" value="ECO:0007669"/>
    <property type="project" value="TreeGrafter"/>
</dbReference>
<keyword evidence="10" id="KW-1185">Reference proteome</keyword>
<evidence type="ECO:0000313" key="9">
    <source>
        <dbReference type="EMBL" id="GIM03744.1"/>
    </source>
</evidence>
<dbReference type="GO" id="GO:0005524">
    <property type="term" value="F:ATP binding"/>
    <property type="evidence" value="ECO:0007669"/>
    <property type="project" value="UniProtKB-KW"/>
</dbReference>